<accession>A0A067BS11</accession>
<protein>
    <submittedName>
        <fullName evidence="1">Uncharacterized protein</fullName>
    </submittedName>
</protein>
<dbReference type="RefSeq" id="XP_012211831.1">
    <property type="nucleotide sequence ID" value="XM_012356441.1"/>
</dbReference>
<gene>
    <name evidence="1" type="ORF">SPRG_16995</name>
</gene>
<proteinExistence type="predicted"/>
<evidence type="ECO:0000313" key="2">
    <source>
        <dbReference type="Proteomes" id="UP000030745"/>
    </source>
</evidence>
<name>A0A067BS11_SAPPC</name>
<dbReference type="KEGG" id="spar:SPRG_16995"/>
<dbReference type="Proteomes" id="UP000030745">
    <property type="component" value="Unassembled WGS sequence"/>
</dbReference>
<dbReference type="VEuPathDB" id="FungiDB:SPRG_16995"/>
<dbReference type="OrthoDB" id="10576804at2759"/>
<dbReference type="GeneID" id="24138568"/>
<organism evidence="1 2">
    <name type="scientific">Saprolegnia parasitica (strain CBS 223.65)</name>
    <dbReference type="NCBI Taxonomy" id="695850"/>
    <lineage>
        <taxon>Eukaryota</taxon>
        <taxon>Sar</taxon>
        <taxon>Stramenopiles</taxon>
        <taxon>Oomycota</taxon>
        <taxon>Saprolegniomycetes</taxon>
        <taxon>Saprolegniales</taxon>
        <taxon>Saprolegniaceae</taxon>
        <taxon>Saprolegnia</taxon>
    </lineage>
</organism>
<reference evidence="1 2" key="1">
    <citation type="journal article" date="2013" name="PLoS Genet.">
        <title>Distinctive expansion of potential virulence genes in the genome of the oomycete fish pathogen Saprolegnia parasitica.</title>
        <authorList>
            <person name="Jiang R.H."/>
            <person name="de Bruijn I."/>
            <person name="Haas B.J."/>
            <person name="Belmonte R."/>
            <person name="Lobach L."/>
            <person name="Christie J."/>
            <person name="van den Ackerveken G."/>
            <person name="Bottin A."/>
            <person name="Bulone V."/>
            <person name="Diaz-Moreno S.M."/>
            <person name="Dumas B."/>
            <person name="Fan L."/>
            <person name="Gaulin E."/>
            <person name="Govers F."/>
            <person name="Grenville-Briggs L.J."/>
            <person name="Horner N.R."/>
            <person name="Levin J.Z."/>
            <person name="Mammella M."/>
            <person name="Meijer H.J."/>
            <person name="Morris P."/>
            <person name="Nusbaum C."/>
            <person name="Oome S."/>
            <person name="Phillips A.J."/>
            <person name="van Rooyen D."/>
            <person name="Rzeszutek E."/>
            <person name="Saraiva M."/>
            <person name="Secombes C.J."/>
            <person name="Seidl M.F."/>
            <person name="Snel B."/>
            <person name="Stassen J.H."/>
            <person name="Sykes S."/>
            <person name="Tripathy S."/>
            <person name="van den Berg H."/>
            <person name="Vega-Arreguin J.C."/>
            <person name="Wawra S."/>
            <person name="Young S.K."/>
            <person name="Zeng Q."/>
            <person name="Dieguez-Uribeondo J."/>
            <person name="Russ C."/>
            <person name="Tyler B.M."/>
            <person name="van West P."/>
        </authorList>
    </citation>
    <scope>NUCLEOTIDE SEQUENCE [LARGE SCALE GENOMIC DNA]</scope>
    <source>
        <strain evidence="1 2">CBS 223.65</strain>
    </source>
</reference>
<sequence>MLLELGRMPPPLLYELLPAPRLAFEVDDMKSKLESNVAPQIEVQEVQVVIEAPVIVEVREKIDYDALAKQRKAKERQQWEDEMLVMNRAQMESEDAAAQLWRSMDDEHDIEVVEDVPAPRVRAARDYTKSYFFSSLPSSHDAYAIAGLGWRAGCGLYNGDEEAEAREVRELERLRQLELDRLDRTV</sequence>
<dbReference type="EMBL" id="KK583656">
    <property type="protein sequence ID" value="KDO17462.1"/>
    <property type="molecule type" value="Genomic_DNA"/>
</dbReference>
<evidence type="ECO:0000313" key="1">
    <source>
        <dbReference type="EMBL" id="KDO17462.1"/>
    </source>
</evidence>
<dbReference type="AlphaFoldDB" id="A0A067BS11"/>
<keyword evidence="2" id="KW-1185">Reference proteome</keyword>